<keyword evidence="14" id="KW-0378">Hydrolase</keyword>
<dbReference type="InterPro" id="IPR001733">
    <property type="entry name" value="Peptidase_S26B"/>
</dbReference>
<dbReference type="GO" id="GO:0009003">
    <property type="term" value="F:signal peptidase activity"/>
    <property type="evidence" value="ECO:0007669"/>
    <property type="project" value="UniProtKB-EC"/>
</dbReference>
<evidence type="ECO:0000256" key="13">
    <source>
        <dbReference type="ARBA" id="ARBA00047037"/>
    </source>
</evidence>
<dbReference type="STRING" id="1288291.A0A059F3N4"/>
<evidence type="ECO:0000256" key="8">
    <source>
        <dbReference type="ARBA" id="ARBA00022824"/>
    </source>
</evidence>
<dbReference type="OrthoDB" id="10257561at2759"/>
<sequence length="176" mass="20417">MLELFLSTKTIISLKRMTYRQITLQALNAIYSIIGTYMIWKFIGVLANNDSPIVVVLSESMSPGFERGDILFLTPKDYNVGDIVVFQVYKNEIPIVHRAIKKYGSRVLTKGDNNLYSDESLYRRNQYMLNPEDILSCVYGNLPYFGMITIWVNTLPFIKYMVLLITGLRVFFDREE</sequence>
<keyword evidence="9 14" id="KW-0735">Signal-anchor</keyword>
<dbReference type="EC" id="3.4.21.89" evidence="4 14"/>
<evidence type="ECO:0000256" key="11">
    <source>
        <dbReference type="ARBA" id="ARBA00023136"/>
    </source>
</evidence>
<evidence type="ECO:0000259" key="15">
    <source>
        <dbReference type="Pfam" id="PF00717"/>
    </source>
</evidence>
<comment type="subcellular location">
    <subcellularLocation>
        <location evidence="2">Endoplasmic reticulum membrane</location>
        <topology evidence="2">Single-pass type II membrane protein</topology>
    </subcellularLocation>
</comment>
<name>A0A059F3N4_9MICR</name>
<keyword evidence="17" id="KW-1185">Reference proteome</keyword>
<gene>
    <name evidence="16" type="ORF">H312_01039</name>
</gene>
<dbReference type="InterPro" id="IPR019533">
    <property type="entry name" value="Peptidase_S26"/>
</dbReference>
<feature type="transmembrane region" description="Helical" evidence="14">
    <location>
        <begin position="148"/>
        <end position="172"/>
    </location>
</feature>
<evidence type="ECO:0000256" key="9">
    <source>
        <dbReference type="ARBA" id="ARBA00022968"/>
    </source>
</evidence>
<dbReference type="Pfam" id="PF00717">
    <property type="entry name" value="Peptidase_S24"/>
    <property type="match status" value="1"/>
</dbReference>
<comment type="catalytic activity">
    <reaction evidence="1 14">
        <text>Cleavage of hydrophobic, N-terminal signal or leader sequences from secreted and periplasmic proteins.</text>
        <dbReference type="EC" id="3.4.21.89"/>
    </reaction>
</comment>
<evidence type="ECO:0000256" key="5">
    <source>
        <dbReference type="ARBA" id="ARBA00019685"/>
    </source>
</evidence>
<dbReference type="NCBIfam" id="TIGR02228">
    <property type="entry name" value="sigpep_I_arch"/>
    <property type="match status" value="1"/>
</dbReference>
<comment type="function">
    <text evidence="12">Catalytic component of the signal peptidase complex (SPC) which catalyzes the cleavage of N-terminal signal sequences from nascent proteins as they are translocated into the lumen of the endoplasmic reticulum. Specifically cleaves N-terminal signal peptides that contain a hydrophobic alpha-helix (h-region) shorter than 18-20 amino acids.</text>
</comment>
<dbReference type="VEuPathDB" id="MicrosporidiaDB:H312_01039"/>
<keyword evidence="6 14" id="KW-0645">Protease</keyword>
<reference evidence="17" key="1">
    <citation type="submission" date="2013-02" db="EMBL/GenBank/DDBJ databases">
        <authorList>
            <consortium name="The Broad Institute Genome Sequencing Platform"/>
            <person name="Cuomo C."/>
            <person name="Becnel J."/>
            <person name="Sanscrainte N."/>
            <person name="Walker B."/>
            <person name="Young S.K."/>
            <person name="Zeng Q."/>
            <person name="Gargeya S."/>
            <person name="Fitzgerald M."/>
            <person name="Haas B."/>
            <person name="Abouelleil A."/>
            <person name="Alvarado L."/>
            <person name="Arachchi H.M."/>
            <person name="Berlin A.M."/>
            <person name="Chapman S.B."/>
            <person name="Dewar J."/>
            <person name="Goldberg J."/>
            <person name="Griggs A."/>
            <person name="Gujja S."/>
            <person name="Hansen M."/>
            <person name="Howarth C."/>
            <person name="Imamovic A."/>
            <person name="Larimer J."/>
            <person name="McCowan C."/>
            <person name="Murphy C."/>
            <person name="Neiman D."/>
            <person name="Pearson M."/>
            <person name="Priest M."/>
            <person name="Roberts A."/>
            <person name="Saif S."/>
            <person name="Shea T."/>
            <person name="Sisk P."/>
            <person name="Sykes S."/>
            <person name="Wortman J."/>
            <person name="Nusbaum C."/>
            <person name="Birren B."/>
        </authorList>
    </citation>
    <scope>NUCLEOTIDE SEQUENCE [LARGE SCALE GENOMIC DNA]</scope>
    <source>
        <strain evidence="17">PRA339</strain>
    </source>
</reference>
<keyword evidence="10 14" id="KW-1133">Transmembrane helix</keyword>
<evidence type="ECO:0000256" key="4">
    <source>
        <dbReference type="ARBA" id="ARBA00013208"/>
    </source>
</evidence>
<comment type="subunit">
    <text evidence="13">Component of the signal peptidase complex (SPC) composed of a catalytic subunit SEC11 and three accessory subunits SPC1, SPC2 and SPC3. The complex induces a local thinning of the ER membrane which is used to measure the length of the signal peptide (SP) h-region of protein substrates. This ensures the selectivity of the complex towards h-regions shorter than 18-20 amino acids. SPC associates with the translocon complex.</text>
</comment>
<dbReference type="SUPFAM" id="SSF51306">
    <property type="entry name" value="LexA/Signal peptidase"/>
    <property type="match status" value="1"/>
</dbReference>
<comment type="similarity">
    <text evidence="3 14">Belongs to the peptidase S26B family.</text>
</comment>
<dbReference type="GO" id="GO:0005787">
    <property type="term" value="C:signal peptidase complex"/>
    <property type="evidence" value="ECO:0007669"/>
    <property type="project" value="EnsemblFungi"/>
</dbReference>
<evidence type="ECO:0000313" key="17">
    <source>
        <dbReference type="Proteomes" id="UP000030655"/>
    </source>
</evidence>
<keyword evidence="7 14" id="KW-0812">Transmembrane</keyword>
<dbReference type="PANTHER" id="PTHR10806:SF6">
    <property type="entry name" value="SIGNAL PEPTIDASE COMPLEX CATALYTIC SUBUNIT SEC11"/>
    <property type="match status" value="1"/>
</dbReference>
<dbReference type="HOGENOM" id="CLU_089996_0_0_1"/>
<proteinExistence type="inferred from homology"/>
<evidence type="ECO:0000256" key="6">
    <source>
        <dbReference type="ARBA" id="ARBA00022670"/>
    </source>
</evidence>
<evidence type="ECO:0000256" key="10">
    <source>
        <dbReference type="ARBA" id="ARBA00022989"/>
    </source>
</evidence>
<accession>A0A059F3N4</accession>
<organism evidence="16 17">
    <name type="scientific">Anncaliia algerae PRA339</name>
    <dbReference type="NCBI Taxonomy" id="1288291"/>
    <lineage>
        <taxon>Eukaryota</taxon>
        <taxon>Fungi</taxon>
        <taxon>Fungi incertae sedis</taxon>
        <taxon>Microsporidia</taxon>
        <taxon>Tubulinosematoidea</taxon>
        <taxon>Tubulinosematidae</taxon>
        <taxon>Anncaliia</taxon>
    </lineage>
</organism>
<dbReference type="Gene3D" id="2.10.109.10">
    <property type="entry name" value="Umud Fragment, subunit A"/>
    <property type="match status" value="1"/>
</dbReference>
<dbReference type="AlphaFoldDB" id="A0A059F3N4"/>
<dbReference type="GO" id="GO:0006465">
    <property type="term" value="P:signal peptide processing"/>
    <property type="evidence" value="ECO:0007669"/>
    <property type="project" value="UniProtKB-UniRule"/>
</dbReference>
<dbReference type="InterPro" id="IPR015927">
    <property type="entry name" value="Peptidase_S24_S26A/B/C"/>
</dbReference>
<dbReference type="EMBL" id="KK365140">
    <property type="protein sequence ID" value="KCZ81584.1"/>
    <property type="molecule type" value="Genomic_DNA"/>
</dbReference>
<evidence type="ECO:0000256" key="2">
    <source>
        <dbReference type="ARBA" id="ARBA00004648"/>
    </source>
</evidence>
<evidence type="ECO:0000256" key="3">
    <source>
        <dbReference type="ARBA" id="ARBA00011035"/>
    </source>
</evidence>
<evidence type="ECO:0000256" key="1">
    <source>
        <dbReference type="ARBA" id="ARBA00000677"/>
    </source>
</evidence>
<dbReference type="PRINTS" id="PR00728">
    <property type="entry name" value="SIGNALPTASE"/>
</dbReference>
<dbReference type="Proteomes" id="UP000030655">
    <property type="component" value="Unassembled WGS sequence"/>
</dbReference>
<evidence type="ECO:0000313" key="16">
    <source>
        <dbReference type="EMBL" id="KCZ81584.1"/>
    </source>
</evidence>
<keyword evidence="8 14" id="KW-0256">Endoplasmic reticulum</keyword>
<protein>
    <recommendedName>
        <fullName evidence="5 14">Signal peptidase complex catalytic subunit SEC11</fullName>
        <ecNumber evidence="4 14">3.4.21.89</ecNumber>
    </recommendedName>
</protein>
<evidence type="ECO:0000256" key="12">
    <source>
        <dbReference type="ARBA" id="ARBA00045533"/>
    </source>
</evidence>
<feature type="transmembrane region" description="Helical" evidence="14">
    <location>
        <begin position="21"/>
        <end position="40"/>
    </location>
</feature>
<dbReference type="GO" id="GO:0045047">
    <property type="term" value="P:protein targeting to ER"/>
    <property type="evidence" value="ECO:0007669"/>
    <property type="project" value="EnsemblFungi"/>
</dbReference>
<dbReference type="CDD" id="cd06530">
    <property type="entry name" value="S26_SPase_I"/>
    <property type="match status" value="1"/>
</dbReference>
<feature type="domain" description="Peptidase S24/S26A/S26B/S26C" evidence="15">
    <location>
        <begin position="47"/>
        <end position="123"/>
    </location>
</feature>
<evidence type="ECO:0000256" key="7">
    <source>
        <dbReference type="ARBA" id="ARBA00022692"/>
    </source>
</evidence>
<dbReference type="PANTHER" id="PTHR10806">
    <property type="entry name" value="SIGNAL PEPTIDASE COMPLEX CATALYTIC SUBUNIT SEC11"/>
    <property type="match status" value="1"/>
</dbReference>
<dbReference type="InterPro" id="IPR036286">
    <property type="entry name" value="LexA/Signal_pep-like_sf"/>
</dbReference>
<evidence type="ECO:0000256" key="14">
    <source>
        <dbReference type="RuleBase" id="RU362047"/>
    </source>
</evidence>
<keyword evidence="11 14" id="KW-0472">Membrane</keyword>
<dbReference type="GO" id="GO:0004252">
    <property type="term" value="F:serine-type endopeptidase activity"/>
    <property type="evidence" value="ECO:0007669"/>
    <property type="project" value="InterPro"/>
</dbReference>
<reference evidence="16 17" key="2">
    <citation type="submission" date="2014-03" db="EMBL/GenBank/DDBJ databases">
        <title>The Genome Sequence of Anncaliia algerae insect isolate PRA339.</title>
        <authorList>
            <consortium name="The Broad Institute Genome Sequencing Platform"/>
            <consortium name="The Broad Institute Genome Sequencing Center for Infectious Disease"/>
            <person name="Cuomo C."/>
            <person name="Becnel J."/>
            <person name="Sanscrainte N."/>
            <person name="Walker B."/>
            <person name="Young S.K."/>
            <person name="Zeng Q."/>
            <person name="Gargeya S."/>
            <person name="Fitzgerald M."/>
            <person name="Haas B."/>
            <person name="Abouelleil A."/>
            <person name="Alvarado L."/>
            <person name="Arachchi H.M."/>
            <person name="Berlin A.M."/>
            <person name="Chapman S.B."/>
            <person name="Dewar J."/>
            <person name="Goldberg J."/>
            <person name="Griggs A."/>
            <person name="Gujja S."/>
            <person name="Hansen M."/>
            <person name="Howarth C."/>
            <person name="Imamovic A."/>
            <person name="Larimer J."/>
            <person name="McCowan C."/>
            <person name="Murphy C."/>
            <person name="Neiman D."/>
            <person name="Pearson M."/>
            <person name="Priest M."/>
            <person name="Roberts A."/>
            <person name="Saif S."/>
            <person name="Shea T."/>
            <person name="Sisk P."/>
            <person name="Sykes S."/>
            <person name="Wortman J."/>
            <person name="Nusbaum C."/>
            <person name="Birren B."/>
        </authorList>
    </citation>
    <scope>NUCLEOTIDE SEQUENCE [LARGE SCALE GENOMIC DNA]</scope>
    <source>
        <strain evidence="16 17">PRA339</strain>
    </source>
</reference>